<dbReference type="Gene3D" id="3.30.1310.10">
    <property type="entry name" value="Nucleoid-associated protein YbaB-like domain"/>
    <property type="match status" value="1"/>
</dbReference>
<dbReference type="PANTHER" id="PTHR33449">
    <property type="entry name" value="NUCLEOID-ASSOCIATED PROTEIN YBAB"/>
    <property type="match status" value="1"/>
</dbReference>
<reference evidence="4 5" key="1">
    <citation type="submission" date="2016-12" db="EMBL/GenBank/DDBJ databases">
        <authorList>
            <person name="Song W.-J."/>
            <person name="Kurnit D.M."/>
        </authorList>
    </citation>
    <scope>NUCLEOTIDE SEQUENCE [LARGE SCALE GENOMIC DNA]</scope>
    <source>
        <strain evidence="4 5">175</strain>
    </source>
</reference>
<dbReference type="GO" id="GO:0005829">
    <property type="term" value="C:cytosol"/>
    <property type="evidence" value="ECO:0007669"/>
    <property type="project" value="TreeGrafter"/>
</dbReference>
<keyword evidence="3" id="KW-0175">Coiled coil</keyword>
<sequence length="107" mass="11628">MKNPLAHLMQQAQQMQENLKKAQEELAELQVRGESGGGLVKIAMTGKRQVLKVEIDDSLVKEDRDMLEDLVAAAVNDAVNKVAALKQEKLAGLTGGMELPAGFKLPF</sequence>
<dbReference type="HAMAP" id="MF_00274">
    <property type="entry name" value="DNA_YbaB_EbfC"/>
    <property type="match status" value="1"/>
</dbReference>
<dbReference type="PANTHER" id="PTHR33449:SF1">
    <property type="entry name" value="NUCLEOID-ASSOCIATED PROTEIN YBAB"/>
    <property type="match status" value="1"/>
</dbReference>
<dbReference type="InterPro" id="IPR036894">
    <property type="entry name" value="YbaB-like_sf"/>
</dbReference>
<comment type="subunit">
    <text evidence="2">Homodimer.</text>
</comment>
<proteinExistence type="inferred from homology"/>
<evidence type="ECO:0000313" key="4">
    <source>
        <dbReference type="EMBL" id="SMF96333.1"/>
    </source>
</evidence>
<dbReference type="SUPFAM" id="SSF82607">
    <property type="entry name" value="YbaB-like"/>
    <property type="match status" value="1"/>
</dbReference>
<dbReference type="GO" id="GO:0003677">
    <property type="term" value="F:DNA binding"/>
    <property type="evidence" value="ECO:0007669"/>
    <property type="project" value="UniProtKB-UniRule"/>
</dbReference>
<comment type="similarity">
    <text evidence="2">Belongs to the YbaB/EbfC family.</text>
</comment>
<protein>
    <recommendedName>
        <fullName evidence="2">Nucleoid-associated protein SAMN02949497_3728</fullName>
    </recommendedName>
</protein>
<evidence type="ECO:0000256" key="2">
    <source>
        <dbReference type="HAMAP-Rule" id="MF_00274"/>
    </source>
</evidence>
<evidence type="ECO:0000313" key="5">
    <source>
        <dbReference type="Proteomes" id="UP000192923"/>
    </source>
</evidence>
<keyword evidence="2" id="KW-0963">Cytoplasm</keyword>
<dbReference type="OrthoDB" id="9808738at2"/>
<dbReference type="PIRSF" id="PIRSF004555">
    <property type="entry name" value="UCP004555"/>
    <property type="match status" value="1"/>
</dbReference>
<dbReference type="GO" id="GO:0043590">
    <property type="term" value="C:bacterial nucleoid"/>
    <property type="evidence" value="ECO:0007669"/>
    <property type="project" value="UniProtKB-UniRule"/>
</dbReference>
<dbReference type="Pfam" id="PF02575">
    <property type="entry name" value="YbaB_DNA_bd"/>
    <property type="match status" value="1"/>
</dbReference>
<keyword evidence="5" id="KW-1185">Reference proteome</keyword>
<feature type="coiled-coil region" evidence="3">
    <location>
        <begin position="5"/>
        <end position="32"/>
    </location>
</feature>
<dbReference type="RefSeq" id="WP_085215228.1">
    <property type="nucleotide sequence ID" value="NZ_FXAM01000001.1"/>
</dbReference>
<evidence type="ECO:0000256" key="1">
    <source>
        <dbReference type="ARBA" id="ARBA00023125"/>
    </source>
</evidence>
<accession>A0A1Y6D652</accession>
<name>A0A1Y6D652_9GAMM</name>
<keyword evidence="1 2" id="KW-0238">DNA-binding</keyword>
<comment type="function">
    <text evidence="2">Binds to DNA and alters its conformation. May be involved in regulation of gene expression, nucleoid organization and DNA protection.</text>
</comment>
<evidence type="ECO:0000256" key="3">
    <source>
        <dbReference type="SAM" id="Coils"/>
    </source>
</evidence>
<gene>
    <name evidence="4" type="ORF">SAMN02949497_3728</name>
</gene>
<dbReference type="InterPro" id="IPR004401">
    <property type="entry name" value="YbaB/EbfC"/>
</dbReference>
<comment type="subcellular location">
    <subcellularLocation>
        <location evidence="2">Cytoplasm</location>
        <location evidence="2">Nucleoid</location>
    </subcellularLocation>
</comment>
<dbReference type="NCBIfam" id="TIGR00103">
    <property type="entry name" value="DNA_YbaB_EbfC"/>
    <property type="match status" value="1"/>
</dbReference>
<organism evidence="4 5">
    <name type="scientific">Methylomagnum ishizawai</name>
    <dbReference type="NCBI Taxonomy" id="1760988"/>
    <lineage>
        <taxon>Bacteria</taxon>
        <taxon>Pseudomonadati</taxon>
        <taxon>Pseudomonadota</taxon>
        <taxon>Gammaproteobacteria</taxon>
        <taxon>Methylococcales</taxon>
        <taxon>Methylococcaceae</taxon>
        <taxon>Methylomagnum</taxon>
    </lineage>
</organism>
<dbReference type="Proteomes" id="UP000192923">
    <property type="component" value="Unassembled WGS sequence"/>
</dbReference>
<dbReference type="EMBL" id="FXAM01000001">
    <property type="protein sequence ID" value="SMF96333.1"/>
    <property type="molecule type" value="Genomic_DNA"/>
</dbReference>
<dbReference type="AlphaFoldDB" id="A0A1Y6D652"/>
<dbReference type="STRING" id="1760988.SAMN02949497_3728"/>